<reference evidence="7" key="1">
    <citation type="journal article" date="2021" name="Nat. Microbiol.">
        <title>Cocultivation of an ultrasmall environmental parasitic bacterium with lytic ability against bacteria associated with wastewater foams.</title>
        <authorList>
            <person name="Batinovic S."/>
            <person name="Rose J.J.A."/>
            <person name="Ratcliffe J."/>
            <person name="Seviour R.J."/>
            <person name="Petrovski S."/>
        </authorList>
    </citation>
    <scope>NUCLEOTIDE SEQUENCE</scope>
    <source>
        <strain evidence="7">CON9</strain>
    </source>
</reference>
<dbReference type="InterPro" id="IPR027417">
    <property type="entry name" value="P-loop_NTPase"/>
</dbReference>
<gene>
    <name evidence="7" type="ORF">GII31_18890</name>
</gene>
<evidence type="ECO:0000256" key="2">
    <source>
        <dbReference type="ARBA" id="ARBA00022448"/>
    </source>
</evidence>
<organism evidence="7 8">
    <name type="scientific">Gordonia pseudamarae</name>
    <dbReference type="NCBI Taxonomy" id="2831662"/>
    <lineage>
        <taxon>Bacteria</taxon>
        <taxon>Bacillati</taxon>
        <taxon>Actinomycetota</taxon>
        <taxon>Actinomycetes</taxon>
        <taxon>Mycobacteriales</taxon>
        <taxon>Gordoniaceae</taxon>
        <taxon>Gordonia</taxon>
    </lineage>
</organism>
<accession>A0ABX6INC5</accession>
<dbReference type="PANTHER" id="PTHR42711">
    <property type="entry name" value="ABC TRANSPORTER ATP-BINDING PROTEIN"/>
    <property type="match status" value="1"/>
</dbReference>
<dbReference type="Proteomes" id="UP001059836">
    <property type="component" value="Chromosome"/>
</dbReference>
<keyword evidence="3" id="KW-0547">Nucleotide-binding</keyword>
<proteinExistence type="predicted"/>
<dbReference type="SUPFAM" id="SSF52540">
    <property type="entry name" value="P-loop containing nucleoside triphosphate hydrolases"/>
    <property type="match status" value="1"/>
</dbReference>
<dbReference type="PROSITE" id="PS50893">
    <property type="entry name" value="ABC_TRANSPORTER_2"/>
    <property type="match status" value="1"/>
</dbReference>
<keyword evidence="4 7" id="KW-0067">ATP-binding</keyword>
<dbReference type="GO" id="GO:0005524">
    <property type="term" value="F:ATP binding"/>
    <property type="evidence" value="ECO:0007669"/>
    <property type="project" value="UniProtKB-KW"/>
</dbReference>
<dbReference type="Pfam" id="PF00005">
    <property type="entry name" value="ABC_tran"/>
    <property type="match status" value="1"/>
</dbReference>
<dbReference type="InterPro" id="IPR003439">
    <property type="entry name" value="ABC_transporter-like_ATP-bd"/>
</dbReference>
<keyword evidence="5" id="KW-0046">Antibiotic resistance</keyword>
<evidence type="ECO:0000313" key="7">
    <source>
        <dbReference type="EMBL" id="QHN36655.1"/>
    </source>
</evidence>
<sequence length="347" mass="36605">MSRGEGLPVPDDISGRSDSDIAIKAVGLTKSFAAGKDSPVTVLDGISFEVPRGAIVSFLGHNGAGKTTLIRILSTLLSFDAGSVSVFGDDLARDPRAIRDRIATTGQFAAVDENLTGRENLEFFGRLRRLGRRAAAERATELLAVFGLDDAADRHVKEYSGGMRRRIDIAISLMVVPDLLFLDEPTTGLDPVSREDLWALVRRLRDDGMTLVLTTQYLEEAQALADLVYLLKDGSIVDAGTPGEIRGRLGTHVLVAAFESDSDAKHFGSHLSRAGVVGAGVRTEGRTVTCDVAPGAAAITEISHVVAVSGIAPESLSISPPTLNEVFIRVNTADAAATGTGRSGSGR</sequence>
<comment type="subcellular location">
    <subcellularLocation>
        <location evidence="1">Cell membrane</location>
        <topology evidence="1">Peripheral membrane protein</topology>
    </subcellularLocation>
</comment>
<keyword evidence="2" id="KW-0813">Transport</keyword>
<dbReference type="InterPro" id="IPR050763">
    <property type="entry name" value="ABC_transporter_ATP-binding"/>
</dbReference>
<dbReference type="PROSITE" id="PS00211">
    <property type="entry name" value="ABC_TRANSPORTER_1"/>
    <property type="match status" value="1"/>
</dbReference>
<evidence type="ECO:0000313" key="8">
    <source>
        <dbReference type="Proteomes" id="UP001059836"/>
    </source>
</evidence>
<evidence type="ECO:0000256" key="4">
    <source>
        <dbReference type="ARBA" id="ARBA00022840"/>
    </source>
</evidence>
<keyword evidence="8" id="KW-1185">Reference proteome</keyword>
<dbReference type="InterPro" id="IPR017871">
    <property type="entry name" value="ABC_transporter-like_CS"/>
</dbReference>
<dbReference type="SMART" id="SM00382">
    <property type="entry name" value="AAA"/>
    <property type="match status" value="1"/>
</dbReference>
<dbReference type="InterPro" id="IPR003593">
    <property type="entry name" value="AAA+_ATPase"/>
</dbReference>
<evidence type="ECO:0000259" key="6">
    <source>
        <dbReference type="PROSITE" id="PS50893"/>
    </source>
</evidence>
<feature type="domain" description="ABC transporter" evidence="6">
    <location>
        <begin position="23"/>
        <end position="258"/>
    </location>
</feature>
<dbReference type="EMBL" id="CP045809">
    <property type="protein sequence ID" value="QHN36655.1"/>
    <property type="molecule type" value="Genomic_DNA"/>
</dbReference>
<dbReference type="PANTHER" id="PTHR42711:SF19">
    <property type="entry name" value="DOXORUBICIN RESISTANCE ATP-BINDING PROTEIN DRRA"/>
    <property type="match status" value="1"/>
</dbReference>
<evidence type="ECO:0000256" key="3">
    <source>
        <dbReference type="ARBA" id="ARBA00022741"/>
    </source>
</evidence>
<name>A0ABX6INC5_9ACTN</name>
<evidence type="ECO:0000256" key="1">
    <source>
        <dbReference type="ARBA" id="ARBA00004202"/>
    </source>
</evidence>
<dbReference type="Gene3D" id="3.40.50.300">
    <property type="entry name" value="P-loop containing nucleotide triphosphate hydrolases"/>
    <property type="match status" value="1"/>
</dbReference>
<evidence type="ECO:0000256" key="5">
    <source>
        <dbReference type="ARBA" id="ARBA00023251"/>
    </source>
</evidence>
<protein>
    <submittedName>
        <fullName evidence="7">ATP-binding cassette domain-containing protein</fullName>
    </submittedName>
</protein>